<proteinExistence type="inferred from homology"/>
<reference evidence="11 12" key="1">
    <citation type="journal article" date="2018" name="New Phytol.">
        <title>Comparative genomics and transcriptomics depict ericoid mycorrhizal fungi as versatile saprotrophs and plant mutualists.</title>
        <authorList>
            <person name="Martino E."/>
            <person name="Morin E."/>
            <person name="Grelet G.A."/>
            <person name="Kuo A."/>
            <person name="Kohler A."/>
            <person name="Daghino S."/>
            <person name="Barry K.W."/>
            <person name="Cichocki N."/>
            <person name="Clum A."/>
            <person name="Dockter R.B."/>
            <person name="Hainaut M."/>
            <person name="Kuo R.C."/>
            <person name="LaButti K."/>
            <person name="Lindahl B.D."/>
            <person name="Lindquist E.A."/>
            <person name="Lipzen A."/>
            <person name="Khouja H.R."/>
            <person name="Magnuson J."/>
            <person name="Murat C."/>
            <person name="Ohm R.A."/>
            <person name="Singer S.W."/>
            <person name="Spatafora J.W."/>
            <person name="Wang M."/>
            <person name="Veneault-Fourrey C."/>
            <person name="Henrissat B."/>
            <person name="Grigoriev I.V."/>
            <person name="Martin F.M."/>
            <person name="Perotto S."/>
        </authorList>
    </citation>
    <scope>NUCLEOTIDE SEQUENCE [LARGE SCALE GENOMIC DNA]</scope>
    <source>
        <strain evidence="11 12">ATCC 22711</strain>
    </source>
</reference>
<keyword evidence="7" id="KW-0106">Calcium</keyword>
<evidence type="ECO:0000256" key="4">
    <source>
        <dbReference type="ARBA" id="ARBA00022801"/>
    </source>
</evidence>
<dbReference type="EMBL" id="KZ679006">
    <property type="protein sequence ID" value="PSS27571.1"/>
    <property type="molecule type" value="Genomic_DNA"/>
</dbReference>
<dbReference type="PANTHER" id="PTHR11742">
    <property type="entry name" value="MANNOSYL-OLIGOSACCHARIDE ALPHA-1,2-MANNOSIDASE-RELATED"/>
    <property type="match status" value="1"/>
</dbReference>
<evidence type="ECO:0000256" key="8">
    <source>
        <dbReference type="PIRSR" id="PIRSR601382-3"/>
    </source>
</evidence>
<accession>A0A2T3BDU0</accession>
<dbReference type="EC" id="3.2.1.-" evidence="9"/>
<evidence type="ECO:0000313" key="11">
    <source>
        <dbReference type="EMBL" id="PSS27571.1"/>
    </source>
</evidence>
<dbReference type="InterPro" id="IPR050749">
    <property type="entry name" value="Glycosyl_Hydrolase_47"/>
</dbReference>
<feature type="active site" evidence="6">
    <location>
        <position position="318"/>
    </location>
</feature>
<comment type="similarity">
    <text evidence="3 9">Belongs to the glycosyl hydrolase 47 family.</text>
</comment>
<feature type="transmembrane region" description="Helical" evidence="10">
    <location>
        <begin position="7"/>
        <end position="24"/>
    </location>
</feature>
<comment type="pathway">
    <text evidence="2">Protein modification; protein glycosylation.</text>
</comment>
<evidence type="ECO:0000256" key="2">
    <source>
        <dbReference type="ARBA" id="ARBA00004922"/>
    </source>
</evidence>
<keyword evidence="10" id="KW-1133">Transmembrane helix</keyword>
<keyword evidence="9" id="KW-0326">Glycosidase</keyword>
<dbReference type="InParanoid" id="A0A2T3BDU0"/>
<dbReference type="OrthoDB" id="8118055at2759"/>
<feature type="binding site" evidence="7">
    <location>
        <position position="584"/>
    </location>
    <ligand>
        <name>Ca(2+)</name>
        <dbReference type="ChEBI" id="CHEBI:29108"/>
    </ligand>
</feature>
<dbReference type="GeneID" id="36569555"/>
<evidence type="ECO:0000256" key="6">
    <source>
        <dbReference type="PIRSR" id="PIRSR601382-1"/>
    </source>
</evidence>
<keyword evidence="5 8" id="KW-1015">Disulfide bond</keyword>
<gene>
    <name evidence="11" type="ORF">M430DRAFT_112495</name>
</gene>
<dbReference type="InterPro" id="IPR001382">
    <property type="entry name" value="Glyco_hydro_47"/>
</dbReference>
<keyword evidence="10" id="KW-0812">Transmembrane</keyword>
<evidence type="ECO:0000256" key="3">
    <source>
        <dbReference type="ARBA" id="ARBA00007658"/>
    </source>
</evidence>
<evidence type="ECO:0000256" key="1">
    <source>
        <dbReference type="ARBA" id="ARBA00001913"/>
    </source>
</evidence>
<dbReference type="InterPro" id="IPR012341">
    <property type="entry name" value="6hp_glycosidase-like_sf"/>
</dbReference>
<evidence type="ECO:0000256" key="10">
    <source>
        <dbReference type="SAM" id="Phobius"/>
    </source>
</evidence>
<dbReference type="InterPro" id="IPR036026">
    <property type="entry name" value="Seven-hairpin_glycosidases"/>
</dbReference>
<dbReference type="FunFam" id="1.50.10.10:FF:000037">
    <property type="entry name" value="alpha-1,2-Mannosidase"/>
    <property type="match status" value="1"/>
</dbReference>
<keyword evidence="10" id="KW-0472">Membrane</keyword>
<sequence length="593" mass="67157">MLTRRLFPLYLFTGVGLIAFFYFFESRDAESTPIFLGAGQFNRPPAKDGQFQWSTRPEKHPVSSLIPFPTGYPAKISSIQHKFTPESGAAADERIKRRQSVKETFIRAWNGYREHAWLKDELTPISGSSRSHFGGWAATLVDSLDTLWIMDLKTEFEEAVESVRDIDFTTTEEDQINTFETTIRYLGGLLAAFDLSDGKYPVLLEKALELGDMLYAAFDTPNRMPITRWYWKTGMSGDTQKPDDGVLAAEIGSLSLEFTRLSQLTGDAKFFDAIQRISDRFEQAQLKTKLPGMWPVVVNPQAADLGTDTGFTLGAMADSLYEYLPKQYMLLGGLSQQYRNLYEIAIDTAKKNLLFRPMTPNEDDILISGNVRVVSPTEVQLDPQGQHLACFVGGMMAIGSRIFDRPDDLPIARKLVDGCIWAYQSMPSGIMPESFHVVPCEDATSCKWDEKKWHAGIESRHDDFKVGEAASMAEQIKNLGLFPGFTDIADRRYILRPETIESIFILYRITGDESLRDTAWEIFQSITEYTHTAFGNAALSDVTHLPPQQSDSMESFWTAETLKYFYLIFSDTSLIDLDHFVFNTEAHPFKRPR</sequence>
<evidence type="ECO:0000256" key="9">
    <source>
        <dbReference type="RuleBase" id="RU361193"/>
    </source>
</evidence>
<dbReference type="GO" id="GO:0005783">
    <property type="term" value="C:endoplasmic reticulum"/>
    <property type="evidence" value="ECO:0007669"/>
    <property type="project" value="TreeGrafter"/>
</dbReference>
<evidence type="ECO:0000313" key="12">
    <source>
        <dbReference type="Proteomes" id="UP000241818"/>
    </source>
</evidence>
<dbReference type="GO" id="GO:0036503">
    <property type="term" value="P:ERAD pathway"/>
    <property type="evidence" value="ECO:0007669"/>
    <property type="project" value="UniProtKB-ARBA"/>
</dbReference>
<evidence type="ECO:0000256" key="5">
    <source>
        <dbReference type="ARBA" id="ARBA00023157"/>
    </source>
</evidence>
<feature type="active site" description="Proton donor" evidence="6">
    <location>
        <position position="180"/>
    </location>
</feature>
<feature type="active site" description="Proton donor" evidence="6">
    <location>
        <position position="433"/>
    </location>
</feature>
<dbReference type="STRING" id="857342.A0A2T3BDU0"/>
<dbReference type="UniPathway" id="UPA00378"/>
<dbReference type="GO" id="GO:0004571">
    <property type="term" value="F:mannosyl-oligosaccharide 1,2-alpha-mannosidase activity"/>
    <property type="evidence" value="ECO:0007669"/>
    <property type="project" value="InterPro"/>
</dbReference>
<dbReference type="GO" id="GO:0005975">
    <property type="term" value="P:carbohydrate metabolic process"/>
    <property type="evidence" value="ECO:0007669"/>
    <property type="project" value="InterPro"/>
</dbReference>
<evidence type="ECO:0000256" key="7">
    <source>
        <dbReference type="PIRSR" id="PIRSR601382-2"/>
    </source>
</evidence>
<comment type="cofactor">
    <cofactor evidence="1 7">
        <name>Ca(2+)</name>
        <dbReference type="ChEBI" id="CHEBI:29108"/>
    </cofactor>
</comment>
<dbReference type="Proteomes" id="UP000241818">
    <property type="component" value="Unassembled WGS sequence"/>
</dbReference>
<keyword evidence="7" id="KW-0479">Metal-binding</keyword>
<dbReference type="GO" id="GO:0016020">
    <property type="term" value="C:membrane"/>
    <property type="evidence" value="ECO:0007669"/>
    <property type="project" value="InterPro"/>
</dbReference>
<dbReference type="AlphaFoldDB" id="A0A2T3BDU0"/>
<name>A0A2T3BDU0_AMORE</name>
<dbReference type="PANTHER" id="PTHR11742:SF103">
    <property type="entry name" value="ENDOPLASMIC RETICULUM MANNOSIDASE MNL2-RELATED"/>
    <property type="match status" value="1"/>
</dbReference>
<dbReference type="PRINTS" id="PR00747">
    <property type="entry name" value="GLYHDRLASE47"/>
</dbReference>
<keyword evidence="4 9" id="KW-0378">Hydrolase</keyword>
<dbReference type="SUPFAM" id="SSF48225">
    <property type="entry name" value="Seven-hairpin glycosidases"/>
    <property type="match status" value="1"/>
</dbReference>
<dbReference type="RefSeq" id="XP_024725096.1">
    <property type="nucleotide sequence ID" value="XM_024861474.1"/>
</dbReference>
<dbReference type="GO" id="GO:0005509">
    <property type="term" value="F:calcium ion binding"/>
    <property type="evidence" value="ECO:0007669"/>
    <property type="project" value="InterPro"/>
</dbReference>
<feature type="disulfide bond" evidence="8">
    <location>
        <begin position="390"/>
        <end position="419"/>
    </location>
</feature>
<dbReference type="Gene3D" id="1.50.10.10">
    <property type="match status" value="1"/>
</dbReference>
<feature type="active site" evidence="6">
    <location>
        <position position="498"/>
    </location>
</feature>
<dbReference type="Pfam" id="PF01532">
    <property type="entry name" value="Glyco_hydro_47"/>
    <property type="match status" value="1"/>
</dbReference>
<keyword evidence="12" id="KW-1185">Reference proteome</keyword>
<protein>
    <recommendedName>
        <fullName evidence="9">alpha-1,2-Mannosidase</fullName>
        <ecNumber evidence="9">3.2.1.-</ecNumber>
    </recommendedName>
</protein>
<organism evidence="11 12">
    <name type="scientific">Amorphotheca resinae ATCC 22711</name>
    <dbReference type="NCBI Taxonomy" id="857342"/>
    <lineage>
        <taxon>Eukaryota</taxon>
        <taxon>Fungi</taxon>
        <taxon>Dikarya</taxon>
        <taxon>Ascomycota</taxon>
        <taxon>Pezizomycotina</taxon>
        <taxon>Leotiomycetes</taxon>
        <taxon>Helotiales</taxon>
        <taxon>Amorphothecaceae</taxon>
        <taxon>Amorphotheca</taxon>
    </lineage>
</organism>